<sequence length="247" mass="28958">MFETFSIIMPAYNSASTLNDSIKSVLNQSFRDFVLYVIDDCSNDETEEIIKNYSDARVVYIKTDKNSGVANARNQGIRSASGKYITFLDSDDIWCEEKLEKQYYYFNNGFDVVCSNYKTFFEVLDFNSGVTRLSPEYIFYSDMLKSNFIGNLTGAYNAEKLGKFYQKKIGHEDYVMWLEIMKKAKKAYCVQESLAYYRVSSTSLSGNKVKALFWQWNIYRNEVKLSLFSSCYFFLFYIFYALKKRKN</sequence>
<dbReference type="Pfam" id="PF00535">
    <property type="entry name" value="Glycos_transf_2"/>
    <property type="match status" value="1"/>
</dbReference>
<dbReference type="KEGG" id="ppoo:LW347_07185"/>
<evidence type="ECO:0000256" key="1">
    <source>
        <dbReference type="SAM" id="Phobius"/>
    </source>
</evidence>
<evidence type="ECO:0000313" key="4">
    <source>
        <dbReference type="Proteomes" id="UP001059272"/>
    </source>
</evidence>
<feature type="transmembrane region" description="Helical" evidence="1">
    <location>
        <begin position="225"/>
        <end position="242"/>
    </location>
</feature>
<dbReference type="SUPFAM" id="SSF53448">
    <property type="entry name" value="Nucleotide-diphospho-sugar transferases"/>
    <property type="match status" value="1"/>
</dbReference>
<dbReference type="Gene3D" id="3.90.550.10">
    <property type="entry name" value="Spore Coat Polysaccharide Biosynthesis Protein SpsA, Chain A"/>
    <property type="match status" value="1"/>
</dbReference>
<proteinExistence type="predicted"/>
<dbReference type="InterPro" id="IPR001173">
    <property type="entry name" value="Glyco_trans_2-like"/>
</dbReference>
<dbReference type="PANTHER" id="PTHR22916:SF3">
    <property type="entry name" value="UDP-GLCNAC:BETAGAL BETA-1,3-N-ACETYLGLUCOSAMINYLTRANSFERASE-LIKE PROTEIN 1"/>
    <property type="match status" value="1"/>
</dbReference>
<dbReference type="InterPro" id="IPR029044">
    <property type="entry name" value="Nucleotide-diphossugar_trans"/>
</dbReference>
<dbReference type="PANTHER" id="PTHR22916">
    <property type="entry name" value="GLYCOSYLTRANSFERASE"/>
    <property type="match status" value="1"/>
</dbReference>
<dbReference type="Proteomes" id="UP001059272">
    <property type="component" value="Chromosome"/>
</dbReference>
<dbReference type="GO" id="GO:0016758">
    <property type="term" value="F:hexosyltransferase activity"/>
    <property type="evidence" value="ECO:0007669"/>
    <property type="project" value="UniProtKB-ARBA"/>
</dbReference>
<dbReference type="AlphaFoldDB" id="A0AAE9T2M8"/>
<accession>A0AAE9T2M8</accession>
<keyword evidence="1" id="KW-0812">Transmembrane</keyword>
<dbReference type="RefSeq" id="WP_258884610.1">
    <property type="nucleotide sequence ID" value="NZ_CP090065.1"/>
</dbReference>
<keyword evidence="1" id="KW-0472">Membrane</keyword>
<dbReference type="CDD" id="cd00761">
    <property type="entry name" value="Glyco_tranf_GTA_type"/>
    <property type="match status" value="1"/>
</dbReference>
<protein>
    <submittedName>
        <fullName evidence="3">Glycosyltransferase</fullName>
    </submittedName>
</protein>
<name>A0AAE9T2M8_9GAMM</name>
<organism evidence="3 4">
    <name type="scientific">Pectobacterium polonicum</name>
    <dbReference type="NCBI Taxonomy" id="2485124"/>
    <lineage>
        <taxon>Bacteria</taxon>
        <taxon>Pseudomonadati</taxon>
        <taxon>Pseudomonadota</taxon>
        <taxon>Gammaproteobacteria</taxon>
        <taxon>Enterobacterales</taxon>
        <taxon>Pectobacteriaceae</taxon>
        <taxon>Pectobacterium</taxon>
    </lineage>
</organism>
<dbReference type="EMBL" id="CP090065">
    <property type="protein sequence ID" value="UVO09727.1"/>
    <property type="molecule type" value="Genomic_DNA"/>
</dbReference>
<evidence type="ECO:0000313" key="3">
    <source>
        <dbReference type="EMBL" id="UVO09727.1"/>
    </source>
</evidence>
<keyword evidence="1" id="KW-1133">Transmembrane helix</keyword>
<gene>
    <name evidence="3" type="ORF">LW347_07185</name>
</gene>
<reference evidence="3" key="1">
    <citation type="submission" date="2021-12" db="EMBL/GenBank/DDBJ databases">
        <title>Genome sequence of novel Pectobacterium sp. causing blackleg.</title>
        <authorList>
            <person name="Wang J."/>
        </authorList>
    </citation>
    <scope>NUCLEOTIDE SEQUENCE</scope>
    <source>
        <strain evidence="3">BY21311</strain>
    </source>
</reference>
<evidence type="ECO:0000259" key="2">
    <source>
        <dbReference type="Pfam" id="PF00535"/>
    </source>
</evidence>
<feature type="domain" description="Glycosyltransferase 2-like" evidence="2">
    <location>
        <begin position="6"/>
        <end position="135"/>
    </location>
</feature>